<reference evidence="2 3" key="1">
    <citation type="submission" date="2016-10" db="EMBL/GenBank/DDBJ databases">
        <authorList>
            <person name="de Groot N.N."/>
        </authorList>
    </citation>
    <scope>NUCLEOTIDE SEQUENCE [LARGE SCALE GENOMIC DNA]</scope>
    <source>
        <strain evidence="2 3">DSM 26880</strain>
    </source>
</reference>
<feature type="compositionally biased region" description="Basic and acidic residues" evidence="1">
    <location>
        <begin position="68"/>
        <end position="82"/>
    </location>
</feature>
<feature type="compositionally biased region" description="Basic and acidic residues" evidence="1">
    <location>
        <begin position="11"/>
        <end position="21"/>
    </location>
</feature>
<keyword evidence="3" id="KW-1185">Reference proteome</keyword>
<name>A0A1H3NII0_9RHOB</name>
<feature type="compositionally biased region" description="Polar residues" evidence="1">
    <location>
        <begin position="1"/>
        <end position="10"/>
    </location>
</feature>
<evidence type="ECO:0000313" key="2">
    <source>
        <dbReference type="EMBL" id="SDY88245.1"/>
    </source>
</evidence>
<dbReference type="EMBL" id="FNPF01000024">
    <property type="protein sequence ID" value="SDY88245.1"/>
    <property type="molecule type" value="Genomic_DNA"/>
</dbReference>
<dbReference type="AlphaFoldDB" id="A0A1H3NII0"/>
<evidence type="ECO:0000313" key="3">
    <source>
        <dbReference type="Proteomes" id="UP000199286"/>
    </source>
</evidence>
<evidence type="ECO:0000256" key="1">
    <source>
        <dbReference type="SAM" id="MobiDB-lite"/>
    </source>
</evidence>
<organism evidence="2 3">
    <name type="scientific">Citreimonas salinaria</name>
    <dbReference type="NCBI Taxonomy" id="321339"/>
    <lineage>
        <taxon>Bacteria</taxon>
        <taxon>Pseudomonadati</taxon>
        <taxon>Pseudomonadota</taxon>
        <taxon>Alphaproteobacteria</taxon>
        <taxon>Rhodobacterales</taxon>
        <taxon>Roseobacteraceae</taxon>
        <taxon>Citreimonas</taxon>
    </lineage>
</organism>
<dbReference type="Proteomes" id="UP000199286">
    <property type="component" value="Unassembled WGS sequence"/>
</dbReference>
<proteinExistence type="predicted"/>
<sequence length="109" mass="12001">MTTNTNTTPERSPEEHSSTINEKAHILIKAVDTLMSDAEPPQDPDKARLDDLKLLGNDLLGLAEAEEPSPKEKKSSTGKRGKEIKNAPLYVIIRASPKKEIDDLGRLRA</sequence>
<accession>A0A1H3NII0</accession>
<feature type="region of interest" description="Disordered" evidence="1">
    <location>
        <begin position="1"/>
        <end position="21"/>
    </location>
</feature>
<dbReference type="RefSeq" id="WP_089886056.1">
    <property type="nucleotide sequence ID" value="NZ_FNPF01000024.1"/>
</dbReference>
<feature type="region of interest" description="Disordered" evidence="1">
    <location>
        <begin position="60"/>
        <end position="82"/>
    </location>
</feature>
<protein>
    <submittedName>
        <fullName evidence="2">Uncharacterized protein</fullName>
    </submittedName>
</protein>
<gene>
    <name evidence="2" type="ORF">SAMN05444340_12422</name>
</gene>
<dbReference type="STRING" id="321339.SAMN05444340_12422"/>